<accession>A0A2S9WYR9</accession>
<proteinExistence type="predicted"/>
<comment type="caution">
    <text evidence="1">The sequence shown here is derived from an EMBL/GenBank/DDBJ whole genome shotgun (WGS) entry which is preliminary data.</text>
</comment>
<dbReference type="RefSeq" id="WP_189339051.1">
    <property type="nucleotide sequence ID" value="NZ_MTBD01000097.1"/>
</dbReference>
<evidence type="ECO:0000313" key="1">
    <source>
        <dbReference type="EMBL" id="PRP68615.1"/>
    </source>
</evidence>
<protein>
    <submittedName>
        <fullName evidence="1">Uncharacterized protein</fullName>
    </submittedName>
</protein>
<evidence type="ECO:0000313" key="2">
    <source>
        <dbReference type="Proteomes" id="UP000239469"/>
    </source>
</evidence>
<gene>
    <name evidence="1" type="ORF">BUE93_21485</name>
</gene>
<dbReference type="AlphaFoldDB" id="A0A2S9WYR9"/>
<organism evidence="1 2">
    <name type="scientific">Chromobacterium amazonense</name>
    <dbReference type="NCBI Taxonomy" id="1382803"/>
    <lineage>
        <taxon>Bacteria</taxon>
        <taxon>Pseudomonadati</taxon>
        <taxon>Pseudomonadota</taxon>
        <taxon>Betaproteobacteria</taxon>
        <taxon>Neisseriales</taxon>
        <taxon>Chromobacteriaceae</taxon>
        <taxon>Chromobacterium</taxon>
    </lineage>
</organism>
<dbReference type="EMBL" id="MTBD01000097">
    <property type="protein sequence ID" value="PRP68615.1"/>
    <property type="molecule type" value="Genomic_DNA"/>
</dbReference>
<reference evidence="1 2" key="1">
    <citation type="submission" date="2017-01" db="EMBL/GenBank/DDBJ databases">
        <title>New insights into the genetic diversity of Chromobacterium isolated from tropical freshwater lake.</title>
        <authorList>
            <person name="Santos A.B."/>
            <person name="Nascimento A.M."/>
            <person name="Da Silva P.C."/>
        </authorList>
    </citation>
    <scope>NUCLEOTIDE SEQUENCE [LARGE SCALE GENOMIC DNA]</scope>
    <source>
        <strain evidence="1 2">56AF</strain>
    </source>
</reference>
<sequence length="739" mass="76350">MAADNQFRLKITAEDQASPIVQKLEARLGKFATRLALGKKVDDLSKSQLQQRVTQRFDGLAQKIQSVGSALGNAASGLSAPVSAIAGGSLAAGVAASATSWASYGNSVLRASQVTGVGTDELQRLRGAAKLAGVEAEQLDSGVASLGTTLNDAVNGRNMAALAMLNRLGISIRYTRDGAIDTSAALKDLAQVMSSSKMSPQTKSMIAGQFGVQGLMPMLMDGRKKLESDMAQTQAMGAVQPLDKLKEADGAKRSEREASLAGQGAGNKLGNYTGPIYGKIMENAAKMLSEHPGSALAGGVAAGMGGAWVVKKTLSSIGTRMIESVVENVGAAAAKNAGKAGAEIAQAAAKGVSNAAAGQAAGAASEAAAKAGLERISSATLPFFGKLASRLSVGLGLLMDSAELNQGENEFVAAQQKRNGTASSSWHGLDMNGQAFSDLKDKAKSAYQPWYEFGDENTLQYMERYVKEHPQAKPAGWTDAAQAAPTARQKLTQAAQQYLPQKAQMAKALDSPLQPRGIRNNNPGNLQYVGQAGAVKEGGAGGRFAVFATPQAGLDAMAQQLKRYANSGLTSISDIANKWAPASENNTAAYVAAVAKRMGVDGKQSLDLSRAEVLRSLMDAMIVQENGRNPYARQMLSASASAAASYTGKSQAASADASVAPPVQAAPRQSALATLDPSQKMLLEQLKSLQDAVSKLADQKIHIAVSGLPAGARATATGGPATVASASKYNYSMPEMIAP</sequence>
<dbReference type="Proteomes" id="UP000239469">
    <property type="component" value="Unassembled WGS sequence"/>
</dbReference>
<name>A0A2S9WYR9_9NEIS</name>